<proteinExistence type="predicted"/>
<accession>A0A846N3Y1</accession>
<reference evidence="2 3" key="1">
    <citation type="submission" date="2020-03" db="EMBL/GenBank/DDBJ databases">
        <title>Genomic Encyclopedia of Type Strains, Phase IV (KMG-IV): sequencing the most valuable type-strain genomes for metagenomic binning, comparative biology and taxonomic classification.</title>
        <authorList>
            <person name="Goeker M."/>
        </authorList>
    </citation>
    <scope>NUCLEOTIDE SEQUENCE [LARGE SCALE GENOMIC DNA]</scope>
    <source>
        <strain evidence="2 3">DSM 19867</strain>
    </source>
</reference>
<feature type="domain" description="DUF5615" evidence="1">
    <location>
        <begin position="1"/>
        <end position="96"/>
    </location>
</feature>
<name>A0A846N3Y1_9PROT</name>
<dbReference type="InterPro" id="IPR041049">
    <property type="entry name" value="DUF5615"/>
</dbReference>
<keyword evidence="3" id="KW-1185">Reference proteome</keyword>
<organism evidence="2 3">
    <name type="scientific">Rhizomicrobium palustre</name>
    <dbReference type="NCBI Taxonomy" id="189966"/>
    <lineage>
        <taxon>Bacteria</taxon>
        <taxon>Pseudomonadati</taxon>
        <taxon>Pseudomonadota</taxon>
        <taxon>Alphaproteobacteria</taxon>
        <taxon>Micropepsales</taxon>
        <taxon>Micropepsaceae</taxon>
        <taxon>Rhizomicrobium</taxon>
    </lineage>
</organism>
<evidence type="ECO:0000313" key="2">
    <source>
        <dbReference type="EMBL" id="NIK90175.1"/>
    </source>
</evidence>
<dbReference type="AlphaFoldDB" id="A0A846N3Y1"/>
<evidence type="ECO:0000313" key="3">
    <source>
        <dbReference type="Proteomes" id="UP000570514"/>
    </source>
</evidence>
<dbReference type="RefSeq" id="WP_167084515.1">
    <property type="nucleotide sequence ID" value="NZ_BAAADC010000001.1"/>
</dbReference>
<dbReference type="EMBL" id="JAASRM010000001">
    <property type="protein sequence ID" value="NIK90175.1"/>
    <property type="molecule type" value="Genomic_DNA"/>
</dbReference>
<dbReference type="Proteomes" id="UP000570514">
    <property type="component" value="Unassembled WGS sequence"/>
</dbReference>
<evidence type="ECO:0000259" key="1">
    <source>
        <dbReference type="Pfam" id="PF18480"/>
    </source>
</evidence>
<dbReference type="Pfam" id="PF18480">
    <property type="entry name" value="DUF5615"/>
    <property type="match status" value="1"/>
</dbReference>
<sequence>MNFLVDAQLPPQLAIWLRDRGHQAWSMCEMSLQNATDRVVWELAERFDAVIVTKDEDFVLLASTRSGPQILWVRTGNLVNRLLLARFERAWPEVISHLGANARVVELR</sequence>
<comment type="caution">
    <text evidence="2">The sequence shown here is derived from an EMBL/GenBank/DDBJ whole genome shotgun (WGS) entry which is preliminary data.</text>
</comment>
<gene>
    <name evidence="2" type="ORF">FHS83_003493</name>
</gene>
<protein>
    <submittedName>
        <fullName evidence="2">Putative nuclease of putative toxin-antitoxin system</fullName>
    </submittedName>
</protein>